<evidence type="ECO:0000313" key="1">
    <source>
        <dbReference type="EMBL" id="KRZ17539.1"/>
    </source>
</evidence>
<keyword evidence="2" id="KW-1185">Reference proteome</keyword>
<comment type="caution">
    <text evidence="1">The sequence shown here is derived from an EMBL/GenBank/DDBJ whole genome shotgun (WGS) entry which is preliminary data.</text>
</comment>
<sequence>MNKEPAVTADEKQSLTMTSPIEMSERDSILSSSRCEIISETEIEQNKELLKTLIGNVYCIYIGNNQIYYSRPRNTYINDSIKKEFNARINNDGQEERVVWLRAPFAGCVLYRKAKEIKKFSIGHRPIYENFMFQKEGFKGIPLKFLQDLIKKNPNVIIIIEKITLKLTAMENVVHQRECVHELFRYLDEIDDGFMYRTIDGVTFQRIKENNPRETFLIEAPENYITNLAFDAAKNCYKLGFIKSSTRNSSTSGNYSQDEIIFHLIFEALEEGYFNIIALEELAEN</sequence>
<evidence type="ECO:0000313" key="2">
    <source>
        <dbReference type="Proteomes" id="UP000055024"/>
    </source>
</evidence>
<reference evidence="1 2" key="1">
    <citation type="submission" date="2015-01" db="EMBL/GenBank/DDBJ databases">
        <title>Evolution of Trichinella species and genotypes.</title>
        <authorList>
            <person name="Korhonen P.K."/>
            <person name="Edoardo P."/>
            <person name="Giuseppe L.R."/>
            <person name="Gasser R.B."/>
        </authorList>
    </citation>
    <scope>NUCLEOTIDE SEQUENCE [LARGE SCALE GENOMIC DNA]</scope>
    <source>
        <strain evidence="1">ISS1029</strain>
    </source>
</reference>
<organism evidence="1 2">
    <name type="scientific">Trichinella zimbabwensis</name>
    <dbReference type="NCBI Taxonomy" id="268475"/>
    <lineage>
        <taxon>Eukaryota</taxon>
        <taxon>Metazoa</taxon>
        <taxon>Ecdysozoa</taxon>
        <taxon>Nematoda</taxon>
        <taxon>Enoplea</taxon>
        <taxon>Dorylaimia</taxon>
        <taxon>Trichinellida</taxon>
        <taxon>Trichinellidae</taxon>
        <taxon>Trichinella</taxon>
    </lineage>
</organism>
<name>A0A0V1I3R5_9BILA</name>
<dbReference type="OrthoDB" id="10356223at2759"/>
<proteinExistence type="predicted"/>
<dbReference type="AlphaFoldDB" id="A0A0V1I3R5"/>
<dbReference type="Proteomes" id="UP000055024">
    <property type="component" value="Unassembled WGS sequence"/>
</dbReference>
<gene>
    <name evidence="1" type="ORF">T11_11414</name>
</gene>
<dbReference type="EMBL" id="JYDP01000006">
    <property type="protein sequence ID" value="KRZ17539.1"/>
    <property type="molecule type" value="Genomic_DNA"/>
</dbReference>
<accession>A0A0V1I3R5</accession>
<protein>
    <submittedName>
        <fullName evidence="1">Uncharacterized protein</fullName>
    </submittedName>
</protein>